<dbReference type="RefSeq" id="WP_211597682.1">
    <property type="nucleotide sequence ID" value="NZ_JAGRQI010000007.1"/>
</dbReference>
<evidence type="ECO:0000313" key="2">
    <source>
        <dbReference type="Proteomes" id="UP001230466"/>
    </source>
</evidence>
<accession>A0AAW8CPT6</accession>
<protein>
    <submittedName>
        <fullName evidence="1">Nucleotidyl transferase AbiEii/AbiGii toxin family protein</fullName>
    </submittedName>
</protein>
<keyword evidence="1" id="KW-0808">Transferase</keyword>
<sequence length="326" mass="38517">MILHTEQEDFRDLIEATAKSLNLASIYVEKDYWVTYILKKLSESKYVDVAIFKGGTSLSKAYKIIHRFSEDIDLAIINKDLSANQTKNLIKNIEKAILDENFIEHKTDYTSKGSKFRKTVYEYPKIMDGLWGHAKEQLILELNSFTQPEPYVTKKINTYIYDFLNNQNKEARELIQKYHLEPFDINILDYKRTFCEKISAIARASYDDHNDSNYTNTKSKIRHFYDLFFLMQQDDIQLFIDSDEFINMLKKVRADDEYQFNDDWAKASFSSVDIFCNPREVLNDLRSFYENEFKALVYDYRIMPSVDDLIISVEKISTILYTDIEA</sequence>
<dbReference type="AlphaFoldDB" id="A0AAW8CPT6"/>
<dbReference type="GO" id="GO:0016740">
    <property type="term" value="F:transferase activity"/>
    <property type="evidence" value="ECO:0007669"/>
    <property type="project" value="UniProtKB-KW"/>
</dbReference>
<evidence type="ECO:0000313" key="1">
    <source>
        <dbReference type="EMBL" id="MDP8187100.1"/>
    </source>
</evidence>
<comment type="caution">
    <text evidence="1">The sequence shown here is derived from an EMBL/GenBank/DDBJ whole genome shotgun (WGS) entry which is preliminary data.</text>
</comment>
<dbReference type="Proteomes" id="UP001230466">
    <property type="component" value="Unassembled WGS sequence"/>
</dbReference>
<gene>
    <name evidence="1" type="ORF">QJU78_04845</name>
</gene>
<dbReference type="Gene3D" id="3.10.450.620">
    <property type="entry name" value="JHP933, nucleotidyltransferase-like core domain"/>
    <property type="match status" value="1"/>
</dbReference>
<name>A0AAW8CPT6_9PAST</name>
<reference evidence="1" key="1">
    <citation type="journal article" date="2023" name="Front. Microbiol.">
        <title>Phylogeography and host specificity of Pasteurellaceae pathogenic to sea-farmed fish in the north-east Atlantic.</title>
        <authorList>
            <person name="Gulla S."/>
            <person name="Colquhoun D.J."/>
            <person name="Olsen A.B."/>
            <person name="Spilsberg B."/>
            <person name="Lagesen K."/>
            <person name="Aakesson C.P."/>
            <person name="Strom S."/>
            <person name="Manji F."/>
            <person name="Birkbeck T.H."/>
            <person name="Nilsen H.K."/>
        </authorList>
    </citation>
    <scope>NUCLEOTIDE SEQUENCE</scope>
    <source>
        <strain evidence="1">VIB1234</strain>
    </source>
</reference>
<dbReference type="InterPro" id="IPR014942">
    <property type="entry name" value="AbiEii"/>
</dbReference>
<dbReference type="EMBL" id="JASAYJ010000008">
    <property type="protein sequence ID" value="MDP8187100.1"/>
    <property type="molecule type" value="Genomic_DNA"/>
</dbReference>
<proteinExistence type="predicted"/>
<organism evidence="1 2">
    <name type="scientific">Pasteurella atlantica</name>
    <dbReference type="NCBI Taxonomy" id="2827233"/>
    <lineage>
        <taxon>Bacteria</taxon>
        <taxon>Pseudomonadati</taxon>
        <taxon>Pseudomonadota</taxon>
        <taxon>Gammaproteobacteria</taxon>
        <taxon>Pasteurellales</taxon>
        <taxon>Pasteurellaceae</taxon>
        <taxon>Pasteurella</taxon>
    </lineage>
</organism>
<dbReference type="Pfam" id="PF08843">
    <property type="entry name" value="AbiEii"/>
    <property type="match status" value="1"/>
</dbReference>